<proteinExistence type="predicted"/>
<protein>
    <submittedName>
        <fullName evidence="1">Uncharacterized protein</fullName>
    </submittedName>
</protein>
<accession>A0ACC2MBK0</accession>
<gene>
    <name evidence="1" type="ORF">MRB53_004504</name>
</gene>
<name>A0ACC2MBK0_PERAE</name>
<organism evidence="1 2">
    <name type="scientific">Persea americana</name>
    <name type="common">Avocado</name>
    <dbReference type="NCBI Taxonomy" id="3435"/>
    <lineage>
        <taxon>Eukaryota</taxon>
        <taxon>Viridiplantae</taxon>
        <taxon>Streptophyta</taxon>
        <taxon>Embryophyta</taxon>
        <taxon>Tracheophyta</taxon>
        <taxon>Spermatophyta</taxon>
        <taxon>Magnoliopsida</taxon>
        <taxon>Magnoliidae</taxon>
        <taxon>Laurales</taxon>
        <taxon>Lauraceae</taxon>
        <taxon>Persea</taxon>
    </lineage>
</organism>
<reference evidence="1 2" key="1">
    <citation type="journal article" date="2022" name="Hortic Res">
        <title>A haplotype resolved chromosomal level avocado genome allows analysis of novel avocado genes.</title>
        <authorList>
            <person name="Nath O."/>
            <person name="Fletcher S.J."/>
            <person name="Hayward A."/>
            <person name="Shaw L.M."/>
            <person name="Masouleh A.K."/>
            <person name="Furtado A."/>
            <person name="Henry R.J."/>
            <person name="Mitter N."/>
        </authorList>
    </citation>
    <scope>NUCLEOTIDE SEQUENCE [LARGE SCALE GENOMIC DNA]</scope>
    <source>
        <strain evidence="2">cv. Hass</strain>
    </source>
</reference>
<sequence length="245" mass="26561">MKREGRQHGLVSSKELLRNSRPSAKIINGFGSPPTARFYSKVSSKPTNHSKFTGKCARPRCMECQCHTLPVCKSRDKVKGAQKLRSCDVATNHRLIAWRIMDKGVGQNYTGVSATGLLSHLSGCYREDMDDGIDDDDHDAGVINHERSTFEDEMVAQSIGVEETVAISGISIGVEETAAMSKILIGVEEMVVISPSEIEIRGENEIDDGGGGGGGGGDDDMDFHAVGDVWEILVDDEDWCVVGEM</sequence>
<keyword evidence="2" id="KW-1185">Reference proteome</keyword>
<comment type="caution">
    <text evidence="1">The sequence shown here is derived from an EMBL/GenBank/DDBJ whole genome shotgun (WGS) entry which is preliminary data.</text>
</comment>
<dbReference type="Proteomes" id="UP001234297">
    <property type="component" value="Chromosome 2"/>
</dbReference>
<dbReference type="EMBL" id="CM056810">
    <property type="protein sequence ID" value="KAJ8642756.1"/>
    <property type="molecule type" value="Genomic_DNA"/>
</dbReference>
<evidence type="ECO:0000313" key="2">
    <source>
        <dbReference type="Proteomes" id="UP001234297"/>
    </source>
</evidence>
<evidence type="ECO:0000313" key="1">
    <source>
        <dbReference type="EMBL" id="KAJ8642756.1"/>
    </source>
</evidence>